<dbReference type="EMBL" id="AYKW01000012">
    <property type="protein sequence ID" value="PIL31436.1"/>
    <property type="molecule type" value="Genomic_DNA"/>
</dbReference>
<gene>
    <name evidence="1" type="ORF">GSI_06137</name>
</gene>
<name>A0A2G8SCD6_9APHY</name>
<reference evidence="1 2" key="1">
    <citation type="journal article" date="2015" name="Sci. Rep.">
        <title>Chromosome-level genome map provides insights into diverse defense mechanisms in the medicinal fungus Ganoderma sinense.</title>
        <authorList>
            <person name="Zhu Y."/>
            <person name="Xu J."/>
            <person name="Sun C."/>
            <person name="Zhou S."/>
            <person name="Xu H."/>
            <person name="Nelson D.R."/>
            <person name="Qian J."/>
            <person name="Song J."/>
            <person name="Luo H."/>
            <person name="Xiang L."/>
            <person name="Li Y."/>
            <person name="Xu Z."/>
            <person name="Ji A."/>
            <person name="Wang L."/>
            <person name="Lu S."/>
            <person name="Hayward A."/>
            <person name="Sun W."/>
            <person name="Li X."/>
            <person name="Schwartz D.C."/>
            <person name="Wang Y."/>
            <person name="Chen S."/>
        </authorList>
    </citation>
    <scope>NUCLEOTIDE SEQUENCE [LARGE SCALE GENOMIC DNA]</scope>
    <source>
        <strain evidence="1 2">ZZ0214-1</strain>
    </source>
</reference>
<proteinExistence type="predicted"/>
<dbReference type="AlphaFoldDB" id="A0A2G8SCD6"/>
<sequence length="106" mass="11286">MSSERVASSSDTEIVDYTWGDAPYMLPDDRGRCGRAITGRVSYGDSSASDYAQAGLEFGRGLAGESVAVGNARDENIMLLLMRVRWPPGSGVNGRLSGDTVAFCQC</sequence>
<organism evidence="1 2">
    <name type="scientific">Ganoderma sinense ZZ0214-1</name>
    <dbReference type="NCBI Taxonomy" id="1077348"/>
    <lineage>
        <taxon>Eukaryota</taxon>
        <taxon>Fungi</taxon>
        <taxon>Dikarya</taxon>
        <taxon>Basidiomycota</taxon>
        <taxon>Agaricomycotina</taxon>
        <taxon>Agaricomycetes</taxon>
        <taxon>Polyporales</taxon>
        <taxon>Polyporaceae</taxon>
        <taxon>Ganoderma</taxon>
    </lineage>
</organism>
<evidence type="ECO:0000313" key="2">
    <source>
        <dbReference type="Proteomes" id="UP000230002"/>
    </source>
</evidence>
<keyword evidence="2" id="KW-1185">Reference proteome</keyword>
<evidence type="ECO:0000313" key="1">
    <source>
        <dbReference type="EMBL" id="PIL31436.1"/>
    </source>
</evidence>
<accession>A0A2G8SCD6</accession>
<protein>
    <submittedName>
        <fullName evidence="1">Uncharacterized protein</fullName>
    </submittedName>
</protein>
<comment type="caution">
    <text evidence="1">The sequence shown here is derived from an EMBL/GenBank/DDBJ whole genome shotgun (WGS) entry which is preliminary data.</text>
</comment>
<dbReference type="Proteomes" id="UP000230002">
    <property type="component" value="Unassembled WGS sequence"/>
</dbReference>